<feature type="transmembrane region" description="Helical" evidence="1">
    <location>
        <begin position="21"/>
        <end position="45"/>
    </location>
</feature>
<evidence type="ECO:0000313" key="3">
    <source>
        <dbReference type="Proteomes" id="UP001140949"/>
    </source>
</evidence>
<sequence>MMRLVPDFFPKIRFCGRNGFGVSEIVFVMFCGYFGFFRNVFFWIFGCCGVPTSFRDFRFYSVSDLASKMVL</sequence>
<keyword evidence="1" id="KW-0472">Membrane</keyword>
<keyword evidence="1" id="KW-1133">Transmembrane helix</keyword>
<evidence type="ECO:0000256" key="1">
    <source>
        <dbReference type="SAM" id="Phobius"/>
    </source>
</evidence>
<evidence type="ECO:0000313" key="2">
    <source>
        <dbReference type="EMBL" id="KAJ6801300.1"/>
    </source>
</evidence>
<accession>A0AAX6EBK0</accession>
<proteinExistence type="predicted"/>
<keyword evidence="1" id="KW-0812">Transmembrane</keyword>
<organism evidence="2 3">
    <name type="scientific">Iris pallida</name>
    <name type="common">Sweet iris</name>
    <dbReference type="NCBI Taxonomy" id="29817"/>
    <lineage>
        <taxon>Eukaryota</taxon>
        <taxon>Viridiplantae</taxon>
        <taxon>Streptophyta</taxon>
        <taxon>Embryophyta</taxon>
        <taxon>Tracheophyta</taxon>
        <taxon>Spermatophyta</taxon>
        <taxon>Magnoliopsida</taxon>
        <taxon>Liliopsida</taxon>
        <taxon>Asparagales</taxon>
        <taxon>Iridaceae</taxon>
        <taxon>Iridoideae</taxon>
        <taxon>Irideae</taxon>
        <taxon>Iris</taxon>
    </lineage>
</organism>
<protein>
    <submittedName>
        <fullName evidence="2">Arabinogalactan protein 1</fullName>
    </submittedName>
</protein>
<dbReference type="Proteomes" id="UP001140949">
    <property type="component" value="Unassembled WGS sequence"/>
</dbReference>
<name>A0AAX6EBK0_IRIPA</name>
<gene>
    <name evidence="2" type="ORF">M6B38_199050</name>
</gene>
<dbReference type="EMBL" id="JANAVB010038171">
    <property type="protein sequence ID" value="KAJ6801300.1"/>
    <property type="molecule type" value="Genomic_DNA"/>
</dbReference>
<keyword evidence="3" id="KW-1185">Reference proteome</keyword>
<comment type="caution">
    <text evidence="2">The sequence shown here is derived from an EMBL/GenBank/DDBJ whole genome shotgun (WGS) entry which is preliminary data.</text>
</comment>
<reference evidence="2" key="2">
    <citation type="submission" date="2023-04" db="EMBL/GenBank/DDBJ databases">
        <authorList>
            <person name="Bruccoleri R.E."/>
            <person name="Oakeley E.J."/>
            <person name="Faust A.-M."/>
            <person name="Dessus-Babus S."/>
            <person name="Altorfer M."/>
            <person name="Burckhardt D."/>
            <person name="Oertli M."/>
            <person name="Naumann U."/>
            <person name="Petersen F."/>
            <person name="Wong J."/>
        </authorList>
    </citation>
    <scope>NUCLEOTIDE SEQUENCE</scope>
    <source>
        <strain evidence="2">GSM-AAB239-AS_SAM_17_03QT</strain>
        <tissue evidence="2">Leaf</tissue>
    </source>
</reference>
<dbReference type="AlphaFoldDB" id="A0AAX6EBK0"/>
<reference evidence="2" key="1">
    <citation type="journal article" date="2023" name="GigaByte">
        <title>Genome assembly of the bearded iris, Iris pallida Lam.</title>
        <authorList>
            <person name="Bruccoleri R.E."/>
            <person name="Oakeley E.J."/>
            <person name="Faust A.M.E."/>
            <person name="Altorfer M."/>
            <person name="Dessus-Babus S."/>
            <person name="Burckhardt D."/>
            <person name="Oertli M."/>
            <person name="Naumann U."/>
            <person name="Petersen F."/>
            <person name="Wong J."/>
        </authorList>
    </citation>
    <scope>NUCLEOTIDE SEQUENCE</scope>
    <source>
        <strain evidence="2">GSM-AAB239-AS_SAM_17_03QT</strain>
    </source>
</reference>